<dbReference type="PANTHER" id="PTHR45453">
    <property type="entry name" value="PHOSPHATE REGULON SENSOR PROTEIN PHOR"/>
    <property type="match status" value="1"/>
</dbReference>
<sequence length="492" mass="55565">MIRNLKNSLSLKIFLITFLMLFSVCALTYGFIAWVMPMTYTDDLNNKLDAYAQQLVEQLEQSTLEDCDPLLTRFSNAYDAALIITNEQGERVKASGNSLPTDHSGKATGGRMLFKMESIEYEGAEGGPVVKTSISSASTYPFSFSNGSEKYTLTVVGSVRAVNQAIQALGRIWPWLLIAVLLVSLFGSLFYVRYVTRPIVKISDIAQKMSRLEFNYYCDDRRGDEIGALGRSLNGLSDKLSFALTELRAANASLQQDIDKEREQEQRRLEFFSAVSHELKTPITVIKGQLEGMLAQVGVYQDRDKYLSRSLKVAKRMEGLVQEILTVSRMESSHYSLRNKGFDFSSLVRRKIEQFADLLEQKEMHLHVDMREPLFVRGDSDLLQKVIENLLSNAAFYSPPGEKITVLASKQENHICFSVENSGVRIPEEALPHLFEAFYRVEQSRNRQTGGSGLGLYLVKMILDRHSVSYQMENTTEGVRFSMQFPDQDASS</sequence>
<comment type="subcellular location">
    <subcellularLocation>
        <location evidence="2">Cell membrane</location>
        <topology evidence="2">Multi-pass membrane protein</topology>
    </subcellularLocation>
</comment>
<keyword evidence="5" id="KW-0597">Phosphoprotein</keyword>
<evidence type="ECO:0000256" key="8">
    <source>
        <dbReference type="ARBA" id="ARBA00022777"/>
    </source>
</evidence>
<dbReference type="RefSeq" id="WP_379320638.1">
    <property type="nucleotide sequence ID" value="NZ_JBHTLM010000014.1"/>
</dbReference>
<feature type="transmembrane region" description="Helical" evidence="12">
    <location>
        <begin position="172"/>
        <end position="192"/>
    </location>
</feature>
<keyword evidence="7" id="KW-0547">Nucleotide-binding</keyword>
<evidence type="ECO:0000256" key="9">
    <source>
        <dbReference type="ARBA" id="ARBA00022840"/>
    </source>
</evidence>
<evidence type="ECO:0000313" key="16">
    <source>
        <dbReference type="Proteomes" id="UP001597262"/>
    </source>
</evidence>
<comment type="caution">
    <text evidence="15">The sequence shown here is derived from an EMBL/GenBank/DDBJ whole genome shotgun (WGS) entry which is preliminary data.</text>
</comment>
<feature type="domain" description="HAMP" evidence="14">
    <location>
        <begin position="193"/>
        <end position="245"/>
    </location>
</feature>
<keyword evidence="10" id="KW-0902">Two-component regulatory system</keyword>
<dbReference type="InterPro" id="IPR004358">
    <property type="entry name" value="Sig_transdc_His_kin-like_C"/>
</dbReference>
<dbReference type="InterPro" id="IPR005467">
    <property type="entry name" value="His_kinase_dom"/>
</dbReference>
<evidence type="ECO:0000313" key="15">
    <source>
        <dbReference type="EMBL" id="MFD1178197.1"/>
    </source>
</evidence>
<dbReference type="InterPro" id="IPR036097">
    <property type="entry name" value="HisK_dim/P_sf"/>
</dbReference>
<evidence type="ECO:0000259" key="13">
    <source>
        <dbReference type="PROSITE" id="PS50109"/>
    </source>
</evidence>
<dbReference type="EMBL" id="JBHTLM010000014">
    <property type="protein sequence ID" value="MFD1178197.1"/>
    <property type="molecule type" value="Genomic_DNA"/>
</dbReference>
<accession>A0ABW3S1T3</accession>
<feature type="transmembrane region" description="Helical" evidence="12">
    <location>
        <begin position="12"/>
        <end position="36"/>
    </location>
</feature>
<evidence type="ECO:0000256" key="6">
    <source>
        <dbReference type="ARBA" id="ARBA00022679"/>
    </source>
</evidence>
<dbReference type="Gene3D" id="6.10.340.10">
    <property type="match status" value="1"/>
</dbReference>
<dbReference type="PRINTS" id="PR00344">
    <property type="entry name" value="BCTRLSENSOR"/>
</dbReference>
<keyword evidence="8" id="KW-0418">Kinase</keyword>
<protein>
    <recommendedName>
        <fullName evidence="3">histidine kinase</fullName>
        <ecNumber evidence="3">2.7.13.3</ecNumber>
    </recommendedName>
</protein>
<dbReference type="CDD" id="cd06225">
    <property type="entry name" value="HAMP"/>
    <property type="match status" value="1"/>
</dbReference>
<organism evidence="15 16">
    <name type="scientific">Paenibacillus puldeungensis</name>
    <dbReference type="NCBI Taxonomy" id="696536"/>
    <lineage>
        <taxon>Bacteria</taxon>
        <taxon>Bacillati</taxon>
        <taxon>Bacillota</taxon>
        <taxon>Bacilli</taxon>
        <taxon>Bacillales</taxon>
        <taxon>Paenibacillaceae</taxon>
        <taxon>Paenibacillus</taxon>
    </lineage>
</organism>
<keyword evidence="4" id="KW-1003">Cell membrane</keyword>
<dbReference type="InterPro" id="IPR003594">
    <property type="entry name" value="HATPase_dom"/>
</dbReference>
<dbReference type="SUPFAM" id="SSF47384">
    <property type="entry name" value="Homodimeric domain of signal transducing histidine kinase"/>
    <property type="match status" value="1"/>
</dbReference>
<dbReference type="Pfam" id="PF00672">
    <property type="entry name" value="HAMP"/>
    <property type="match status" value="1"/>
</dbReference>
<dbReference type="PROSITE" id="PS50885">
    <property type="entry name" value="HAMP"/>
    <property type="match status" value="1"/>
</dbReference>
<evidence type="ECO:0000256" key="5">
    <source>
        <dbReference type="ARBA" id="ARBA00022553"/>
    </source>
</evidence>
<dbReference type="SMART" id="SM00387">
    <property type="entry name" value="HATPase_c"/>
    <property type="match status" value="1"/>
</dbReference>
<dbReference type="PANTHER" id="PTHR45453:SF3">
    <property type="entry name" value="HISTIDINE KINASE"/>
    <property type="match status" value="1"/>
</dbReference>
<evidence type="ECO:0000256" key="12">
    <source>
        <dbReference type="SAM" id="Phobius"/>
    </source>
</evidence>
<dbReference type="InterPro" id="IPR003660">
    <property type="entry name" value="HAMP_dom"/>
</dbReference>
<comment type="catalytic activity">
    <reaction evidence="1">
        <text>ATP + protein L-histidine = ADP + protein N-phospho-L-histidine.</text>
        <dbReference type="EC" id="2.7.13.3"/>
    </reaction>
</comment>
<proteinExistence type="predicted"/>
<dbReference type="Pfam" id="PF00512">
    <property type="entry name" value="HisKA"/>
    <property type="match status" value="1"/>
</dbReference>
<dbReference type="PROSITE" id="PS50109">
    <property type="entry name" value="HIS_KIN"/>
    <property type="match status" value="1"/>
</dbReference>
<dbReference type="CDD" id="cd00082">
    <property type="entry name" value="HisKA"/>
    <property type="match status" value="1"/>
</dbReference>
<evidence type="ECO:0000256" key="11">
    <source>
        <dbReference type="ARBA" id="ARBA00023136"/>
    </source>
</evidence>
<dbReference type="SMART" id="SM00388">
    <property type="entry name" value="HisKA"/>
    <property type="match status" value="1"/>
</dbReference>
<reference evidence="16" key="1">
    <citation type="journal article" date="2019" name="Int. J. Syst. Evol. Microbiol.">
        <title>The Global Catalogue of Microorganisms (GCM) 10K type strain sequencing project: providing services to taxonomists for standard genome sequencing and annotation.</title>
        <authorList>
            <consortium name="The Broad Institute Genomics Platform"/>
            <consortium name="The Broad Institute Genome Sequencing Center for Infectious Disease"/>
            <person name="Wu L."/>
            <person name="Ma J."/>
        </authorList>
    </citation>
    <scope>NUCLEOTIDE SEQUENCE [LARGE SCALE GENOMIC DNA]</scope>
    <source>
        <strain evidence="16">CCUG 59189</strain>
    </source>
</reference>
<evidence type="ECO:0000256" key="10">
    <source>
        <dbReference type="ARBA" id="ARBA00023012"/>
    </source>
</evidence>
<dbReference type="EC" id="2.7.13.3" evidence="3"/>
<dbReference type="Gene3D" id="3.30.565.10">
    <property type="entry name" value="Histidine kinase-like ATPase, C-terminal domain"/>
    <property type="match status" value="1"/>
</dbReference>
<keyword evidence="12" id="KW-0812">Transmembrane</keyword>
<keyword evidence="12" id="KW-1133">Transmembrane helix</keyword>
<evidence type="ECO:0000256" key="4">
    <source>
        <dbReference type="ARBA" id="ARBA00022475"/>
    </source>
</evidence>
<evidence type="ECO:0000256" key="2">
    <source>
        <dbReference type="ARBA" id="ARBA00004651"/>
    </source>
</evidence>
<dbReference type="SMART" id="SM00304">
    <property type="entry name" value="HAMP"/>
    <property type="match status" value="1"/>
</dbReference>
<evidence type="ECO:0000259" key="14">
    <source>
        <dbReference type="PROSITE" id="PS50885"/>
    </source>
</evidence>
<feature type="domain" description="Histidine kinase" evidence="13">
    <location>
        <begin position="274"/>
        <end position="489"/>
    </location>
</feature>
<dbReference type="Gene3D" id="1.10.287.130">
    <property type="match status" value="1"/>
</dbReference>
<evidence type="ECO:0000256" key="7">
    <source>
        <dbReference type="ARBA" id="ARBA00022741"/>
    </source>
</evidence>
<dbReference type="InterPro" id="IPR036890">
    <property type="entry name" value="HATPase_C_sf"/>
</dbReference>
<keyword evidence="16" id="KW-1185">Reference proteome</keyword>
<keyword evidence="6" id="KW-0808">Transferase</keyword>
<dbReference type="Proteomes" id="UP001597262">
    <property type="component" value="Unassembled WGS sequence"/>
</dbReference>
<dbReference type="Pfam" id="PF02518">
    <property type="entry name" value="HATPase_c"/>
    <property type="match status" value="1"/>
</dbReference>
<evidence type="ECO:0000256" key="1">
    <source>
        <dbReference type="ARBA" id="ARBA00000085"/>
    </source>
</evidence>
<dbReference type="InterPro" id="IPR003661">
    <property type="entry name" value="HisK_dim/P_dom"/>
</dbReference>
<dbReference type="SUPFAM" id="SSF158472">
    <property type="entry name" value="HAMP domain-like"/>
    <property type="match status" value="1"/>
</dbReference>
<dbReference type="InterPro" id="IPR050351">
    <property type="entry name" value="BphY/WalK/GraS-like"/>
</dbReference>
<name>A0ABW3S1T3_9BACL</name>
<keyword evidence="9 15" id="KW-0067">ATP-binding</keyword>
<keyword evidence="11 12" id="KW-0472">Membrane</keyword>
<gene>
    <name evidence="15" type="ORF">ACFQ3W_18050</name>
</gene>
<dbReference type="SUPFAM" id="SSF55874">
    <property type="entry name" value="ATPase domain of HSP90 chaperone/DNA topoisomerase II/histidine kinase"/>
    <property type="match status" value="1"/>
</dbReference>
<evidence type="ECO:0000256" key="3">
    <source>
        <dbReference type="ARBA" id="ARBA00012438"/>
    </source>
</evidence>
<dbReference type="GO" id="GO:0005524">
    <property type="term" value="F:ATP binding"/>
    <property type="evidence" value="ECO:0007669"/>
    <property type="project" value="UniProtKB-KW"/>
</dbReference>